<dbReference type="EMBL" id="JBCGBG010000002">
    <property type="protein sequence ID" value="MEL7696672.1"/>
    <property type="molecule type" value="Genomic_DNA"/>
</dbReference>
<proteinExistence type="predicted"/>
<accession>A0A7Y6NFU3</accession>
<dbReference type="Proteomes" id="UP001468095">
    <property type="component" value="Unassembled WGS sequence"/>
</dbReference>
<evidence type="ECO:0000313" key="3">
    <source>
        <dbReference type="Proteomes" id="UP000566985"/>
    </source>
</evidence>
<dbReference type="RefSeq" id="WP_031375950.1">
    <property type="nucleotide sequence ID" value="NZ_CAUQFK010000046.1"/>
</dbReference>
<name>A0A7Y6NFU3_9GAMM</name>
<evidence type="ECO:0000313" key="1">
    <source>
        <dbReference type="EMBL" id="MEL7696672.1"/>
    </source>
</evidence>
<organism evidence="2 3">
    <name type="scientific">Pantoea brenneri</name>
    <dbReference type="NCBI Taxonomy" id="472694"/>
    <lineage>
        <taxon>Bacteria</taxon>
        <taxon>Pseudomonadati</taxon>
        <taxon>Pseudomonadota</taxon>
        <taxon>Gammaproteobacteria</taxon>
        <taxon>Enterobacterales</taxon>
        <taxon>Erwiniaceae</taxon>
        <taxon>Pantoea</taxon>
    </lineage>
</organism>
<evidence type="ECO:0000313" key="2">
    <source>
        <dbReference type="EMBL" id="NUY97669.1"/>
    </source>
</evidence>
<dbReference type="Proteomes" id="UP000566985">
    <property type="component" value="Unassembled WGS sequence"/>
</dbReference>
<dbReference type="AlphaFoldDB" id="A0A7Y6NFU3"/>
<protein>
    <submittedName>
        <fullName evidence="2">Uncharacterized protein</fullName>
    </submittedName>
</protein>
<dbReference type="GeneID" id="57346283"/>
<reference evidence="1 4" key="2">
    <citation type="submission" date="2024-04" db="EMBL/GenBank/DDBJ databases">
        <authorList>
            <person name="Suleimanova A.D."/>
            <person name="Pudova D.S."/>
            <person name="Shagimardanova E.I."/>
            <person name="Sharipova M.R."/>
        </authorList>
    </citation>
    <scope>NUCLEOTIDE SEQUENCE [LARGE SCALE GENOMIC DNA]</scope>
    <source>
        <strain evidence="1 4">3.1</strain>
    </source>
</reference>
<keyword evidence="4" id="KW-1185">Reference proteome</keyword>
<reference evidence="2 3" key="1">
    <citation type="submission" date="2020-05" db="EMBL/GenBank/DDBJ databases">
        <title>Whole Genome Sequences of Enterobacteriales Associated with the International Space Station.</title>
        <authorList>
            <person name="Bharadwaj A."/>
            <person name="Daudu R."/>
            <person name="Singh N."/>
            <person name="Wood J."/>
            <person name="Debieu M."/>
            <person name="Mason C."/>
            <person name="Wang C."/>
            <person name="Venkateswaran K."/>
        </authorList>
    </citation>
    <scope>NUCLEOTIDE SEQUENCE [LARGE SCALE GENOMIC DNA]</scope>
    <source>
        <strain evidence="2 3">IF5SW-B1</strain>
    </source>
</reference>
<gene>
    <name evidence="1" type="ORF">AABB92_13515</name>
    <name evidence="2" type="ORF">HU668_14540</name>
</gene>
<dbReference type="EMBL" id="JABWPM010000016">
    <property type="protein sequence ID" value="NUY97669.1"/>
    <property type="molecule type" value="Genomic_DNA"/>
</dbReference>
<evidence type="ECO:0000313" key="4">
    <source>
        <dbReference type="Proteomes" id="UP001468095"/>
    </source>
</evidence>
<sequence length="99" mass="11453">MIFSDVETHYISSNQNSRLVRYDVIKTDDDTFVVKVIDNKALNNTQRDYFTEIATLIITRDDFNLENNIGSASVVRNRMPTTFNGHVLVKCQQHRDSLD</sequence>
<comment type="caution">
    <text evidence="2">The sequence shown here is derived from an EMBL/GenBank/DDBJ whole genome shotgun (WGS) entry which is preliminary data.</text>
</comment>